<dbReference type="Proteomes" id="UP000233332">
    <property type="component" value="Unassembled WGS sequence"/>
</dbReference>
<feature type="transmembrane region" description="Helical" evidence="2">
    <location>
        <begin position="20"/>
        <end position="39"/>
    </location>
</feature>
<keyword evidence="5" id="KW-1185">Reference proteome</keyword>
<dbReference type="CDD" id="cd06259">
    <property type="entry name" value="YdcF-like"/>
    <property type="match status" value="1"/>
</dbReference>
<evidence type="ECO:0000256" key="1">
    <source>
        <dbReference type="SAM" id="MobiDB-lite"/>
    </source>
</evidence>
<evidence type="ECO:0000313" key="5">
    <source>
        <dbReference type="Proteomes" id="UP000233332"/>
    </source>
</evidence>
<evidence type="ECO:0000256" key="2">
    <source>
        <dbReference type="SAM" id="Phobius"/>
    </source>
</evidence>
<accession>A0A2N3LAW2</accession>
<dbReference type="InterPro" id="IPR003848">
    <property type="entry name" value="DUF218"/>
</dbReference>
<feature type="compositionally biased region" description="Polar residues" evidence="1">
    <location>
        <begin position="227"/>
        <end position="237"/>
    </location>
</feature>
<gene>
    <name evidence="4" type="ORF">COO92_00410</name>
</gene>
<keyword evidence="2" id="KW-1133">Transmembrane helix</keyword>
<reference evidence="4 5" key="1">
    <citation type="submission" date="2017-09" db="EMBL/GenBank/DDBJ databases">
        <title>Biodiversity and function of Thalassospira species in the particle-attached aromatic-hydrocarbon-degrading consortia from the surface seawater of the China South Sea.</title>
        <authorList>
            <person name="Dong C."/>
            <person name="Lai Q."/>
            <person name="Shao Z."/>
        </authorList>
    </citation>
    <scope>NUCLEOTIDE SEQUENCE [LARGE SCALE GENOMIC DNA]</scope>
    <source>
        <strain evidence="4 5">139Z-12</strain>
    </source>
</reference>
<feature type="region of interest" description="Disordered" evidence="1">
    <location>
        <begin position="213"/>
        <end position="237"/>
    </location>
</feature>
<name>A0A2N3LAW2_9PROT</name>
<feature type="domain" description="DUF218" evidence="3">
    <location>
        <begin position="54"/>
        <end position="177"/>
    </location>
</feature>
<proteinExistence type="predicted"/>
<protein>
    <recommendedName>
        <fullName evidence="3">DUF218 domain-containing protein</fullName>
    </recommendedName>
</protein>
<organism evidence="4 5">
    <name type="scientific">Thalassospira lohafexi</name>
    <dbReference type="NCBI Taxonomy" id="744227"/>
    <lineage>
        <taxon>Bacteria</taxon>
        <taxon>Pseudomonadati</taxon>
        <taxon>Pseudomonadota</taxon>
        <taxon>Alphaproteobacteria</taxon>
        <taxon>Rhodospirillales</taxon>
        <taxon>Thalassospiraceae</taxon>
        <taxon>Thalassospira</taxon>
    </lineage>
</organism>
<keyword evidence="2" id="KW-0812">Transmembrane</keyword>
<dbReference type="Pfam" id="PF02698">
    <property type="entry name" value="DUF218"/>
    <property type="match status" value="1"/>
</dbReference>
<keyword evidence="2" id="KW-0472">Membrane</keyword>
<evidence type="ECO:0000259" key="3">
    <source>
        <dbReference type="Pfam" id="PF02698"/>
    </source>
</evidence>
<dbReference type="RefSeq" id="WP_101298944.1">
    <property type="nucleotide sequence ID" value="NZ_NXGX01000001.1"/>
</dbReference>
<dbReference type="AlphaFoldDB" id="A0A2N3LAW2"/>
<evidence type="ECO:0000313" key="4">
    <source>
        <dbReference type="EMBL" id="PKR59876.1"/>
    </source>
</evidence>
<dbReference type="EMBL" id="NXGX01000001">
    <property type="protein sequence ID" value="PKR59876.1"/>
    <property type="molecule type" value="Genomic_DNA"/>
</dbReference>
<sequence>MNKPPLSVQLRRRSRRFRFLLSTLIVLGLVWLAGFVWYVESIPTTVDNPDQRTDAIVVLTGGSERLSEGRRLLARGLAKKLFISGVYRGVEVDELLSVGKSDPRLIACCVVLGHVAENTRGNAMETAVWVNEQGYKSLRIVTANYHMRRSLLEFKSLMPGVDIIANPVFPDTVRIEDWWRYPGSTALIASEFNKYLFAGLRNSILQWLPGGNHPSLQTPDASEPDQNDYSASNNKTG</sequence>
<comment type="caution">
    <text evidence="4">The sequence shown here is derived from an EMBL/GenBank/DDBJ whole genome shotgun (WGS) entry which is preliminary data.</text>
</comment>